<feature type="transmembrane region" description="Helical" evidence="1">
    <location>
        <begin position="12"/>
        <end position="33"/>
    </location>
</feature>
<feature type="transmembrane region" description="Helical" evidence="1">
    <location>
        <begin position="177"/>
        <end position="197"/>
    </location>
</feature>
<protein>
    <recommendedName>
        <fullName evidence="4">Polysaccharide biosynthesis protein C-terminal domain-containing protein</fullName>
    </recommendedName>
</protein>
<feature type="transmembrane region" description="Helical" evidence="1">
    <location>
        <begin position="450"/>
        <end position="472"/>
    </location>
</feature>
<accession>A0AA37RZG6</accession>
<feature type="transmembrane region" description="Helical" evidence="1">
    <location>
        <begin position="152"/>
        <end position="171"/>
    </location>
</feature>
<feature type="transmembrane region" description="Helical" evidence="1">
    <location>
        <begin position="301"/>
        <end position="324"/>
    </location>
</feature>
<evidence type="ECO:0000256" key="1">
    <source>
        <dbReference type="SAM" id="Phobius"/>
    </source>
</evidence>
<feature type="transmembrane region" description="Helical" evidence="1">
    <location>
        <begin position="45"/>
        <end position="64"/>
    </location>
</feature>
<sequence length="485" mass="55154">MLNILSKVNKDITALAIGKMLQVTLALLSVRLLTTFLSETQIGSYYLLLTLLTLFNFAFLNPVGQYYNRYVLYWKNNSNLSNANVMLFLARTLGIVLSLFVAAFIFYIFDYSELFTIGSFLFFIFFSLAAGSYLVFLNVINLLGNRLCFIKYLLASLILGIVIAIVTNLFISKTGMAWLYGVAIAQIILFVPMYKVIGNYDKVDVSYLFQKINLATCKKVLIFSLPVTLTLFLQWGQNSSYRIIVEDKYTVEVLSYIAVGLAVSTSIFTAVEGLATQYFMPDYLKNINNSTKDTRALAWNYLASYMIPIYFLLMIFVICTSPFLMTLLVNEKYHNAYPYVMIGASIEFFRVTSNLIYLVSQSEMRTKTTIFPYLLGFLLMMVGLYSLSESSPLWFVPIILSFTYFLISTLLFFNMRKLLIIKIPFKSLGIAIILSLPFITLLFINSNIGLVASFIAVGAFGCFFLFSSFLIIKRAKNNNVYLDRN</sequence>
<feature type="transmembrane region" description="Helical" evidence="1">
    <location>
        <begin position="256"/>
        <end position="280"/>
    </location>
</feature>
<evidence type="ECO:0000313" key="2">
    <source>
        <dbReference type="EMBL" id="GLQ01138.1"/>
    </source>
</evidence>
<feature type="transmembrane region" description="Helical" evidence="1">
    <location>
        <begin position="393"/>
        <end position="413"/>
    </location>
</feature>
<keyword evidence="1" id="KW-0812">Transmembrane</keyword>
<reference evidence="2" key="2">
    <citation type="submission" date="2023-01" db="EMBL/GenBank/DDBJ databases">
        <title>Draft genome sequence of Pseudoalteromonas tetraodonis strain NBRC 103034.</title>
        <authorList>
            <person name="Sun Q."/>
            <person name="Mori K."/>
        </authorList>
    </citation>
    <scope>NUCLEOTIDE SEQUENCE</scope>
    <source>
        <strain evidence="2">NBRC 103034</strain>
    </source>
</reference>
<keyword evidence="1" id="KW-1133">Transmembrane helix</keyword>
<reference evidence="2" key="1">
    <citation type="journal article" date="2014" name="Int. J. Syst. Evol. Microbiol.">
        <title>Complete genome sequence of Corynebacterium casei LMG S-19264T (=DSM 44701T), isolated from a smear-ripened cheese.</title>
        <authorList>
            <consortium name="US DOE Joint Genome Institute (JGI-PGF)"/>
            <person name="Walter F."/>
            <person name="Albersmeier A."/>
            <person name="Kalinowski J."/>
            <person name="Ruckert C."/>
        </authorList>
    </citation>
    <scope>NUCLEOTIDE SEQUENCE</scope>
    <source>
        <strain evidence="2">NBRC 103034</strain>
    </source>
</reference>
<dbReference type="AlphaFoldDB" id="A0AA37RZG6"/>
<dbReference type="Proteomes" id="UP001161408">
    <property type="component" value="Unassembled WGS sequence"/>
</dbReference>
<comment type="caution">
    <text evidence="2">The sequence shown here is derived from an EMBL/GenBank/DDBJ whole genome shotgun (WGS) entry which is preliminary data.</text>
</comment>
<feature type="transmembrane region" description="Helical" evidence="1">
    <location>
        <begin position="336"/>
        <end position="358"/>
    </location>
</feature>
<name>A0AA37RZG6_9GAMM</name>
<evidence type="ECO:0008006" key="4">
    <source>
        <dbReference type="Google" id="ProtNLM"/>
    </source>
</evidence>
<organism evidence="2 3">
    <name type="scientific">Pseudoalteromonas tetraodonis GFC</name>
    <dbReference type="NCBI Taxonomy" id="1315271"/>
    <lineage>
        <taxon>Bacteria</taxon>
        <taxon>Pseudomonadati</taxon>
        <taxon>Pseudomonadota</taxon>
        <taxon>Gammaproteobacteria</taxon>
        <taxon>Alteromonadales</taxon>
        <taxon>Pseudoalteromonadaceae</taxon>
        <taxon>Pseudoalteromonas</taxon>
    </lineage>
</organism>
<dbReference type="EMBL" id="BSNE01000001">
    <property type="protein sequence ID" value="GLQ01138.1"/>
    <property type="molecule type" value="Genomic_DNA"/>
</dbReference>
<proteinExistence type="predicted"/>
<gene>
    <name evidence="2" type="ORF">GCM10007914_00190</name>
</gene>
<feature type="transmembrane region" description="Helical" evidence="1">
    <location>
        <begin position="425"/>
        <end position="444"/>
    </location>
</feature>
<feature type="transmembrane region" description="Helical" evidence="1">
    <location>
        <begin position="370"/>
        <end position="387"/>
    </location>
</feature>
<dbReference type="RefSeq" id="WP_096038143.1">
    <property type="nucleotide sequence ID" value="NZ_BJXY01000055.1"/>
</dbReference>
<evidence type="ECO:0000313" key="3">
    <source>
        <dbReference type="Proteomes" id="UP001161408"/>
    </source>
</evidence>
<feature type="transmembrane region" description="Helical" evidence="1">
    <location>
        <begin position="115"/>
        <end position="140"/>
    </location>
</feature>
<keyword evidence="3" id="KW-1185">Reference proteome</keyword>
<feature type="transmembrane region" description="Helical" evidence="1">
    <location>
        <begin position="218"/>
        <end position="236"/>
    </location>
</feature>
<feature type="transmembrane region" description="Helical" evidence="1">
    <location>
        <begin position="85"/>
        <end position="109"/>
    </location>
</feature>
<keyword evidence="1" id="KW-0472">Membrane</keyword>